<keyword evidence="5" id="KW-0539">Nucleus</keyword>
<dbReference type="Pfam" id="PF00172">
    <property type="entry name" value="Zn_clus"/>
    <property type="match status" value="1"/>
</dbReference>
<keyword evidence="4" id="KW-0804">Transcription</keyword>
<keyword evidence="1" id="KW-0479">Metal-binding</keyword>
<evidence type="ECO:0000256" key="3">
    <source>
        <dbReference type="ARBA" id="ARBA00023015"/>
    </source>
</evidence>
<dbReference type="EMBL" id="MU854399">
    <property type="protein sequence ID" value="KAK4039508.1"/>
    <property type="molecule type" value="Genomic_DNA"/>
</dbReference>
<evidence type="ECO:0000259" key="9">
    <source>
        <dbReference type="PROSITE" id="PS50157"/>
    </source>
</evidence>
<evidence type="ECO:0000256" key="5">
    <source>
        <dbReference type="ARBA" id="ARBA00023242"/>
    </source>
</evidence>
<organism evidence="10 11">
    <name type="scientific">Parachaetomium inaequale</name>
    <dbReference type="NCBI Taxonomy" id="2588326"/>
    <lineage>
        <taxon>Eukaryota</taxon>
        <taxon>Fungi</taxon>
        <taxon>Dikarya</taxon>
        <taxon>Ascomycota</taxon>
        <taxon>Pezizomycotina</taxon>
        <taxon>Sordariomycetes</taxon>
        <taxon>Sordariomycetidae</taxon>
        <taxon>Sordariales</taxon>
        <taxon>Chaetomiaceae</taxon>
        <taxon>Parachaetomium</taxon>
    </lineage>
</organism>
<dbReference type="Pfam" id="PF04082">
    <property type="entry name" value="Fungal_trans"/>
    <property type="match status" value="1"/>
</dbReference>
<keyword evidence="2" id="KW-0862">Zinc</keyword>
<dbReference type="PROSITE" id="PS50048">
    <property type="entry name" value="ZN2_CY6_FUNGAL_2"/>
    <property type="match status" value="1"/>
</dbReference>
<dbReference type="GO" id="GO:0000981">
    <property type="term" value="F:DNA-binding transcription factor activity, RNA polymerase II-specific"/>
    <property type="evidence" value="ECO:0007669"/>
    <property type="project" value="InterPro"/>
</dbReference>
<dbReference type="InterPro" id="IPR007219">
    <property type="entry name" value="XnlR_reg_dom"/>
</dbReference>
<dbReference type="InterPro" id="IPR013087">
    <property type="entry name" value="Znf_C2H2_type"/>
</dbReference>
<comment type="caution">
    <text evidence="10">The sequence shown here is derived from an EMBL/GenBank/DDBJ whole genome shotgun (WGS) entry which is preliminary data.</text>
</comment>
<dbReference type="CDD" id="cd00067">
    <property type="entry name" value="GAL4"/>
    <property type="match status" value="1"/>
</dbReference>
<dbReference type="Proteomes" id="UP001303115">
    <property type="component" value="Unassembled WGS sequence"/>
</dbReference>
<evidence type="ECO:0000256" key="7">
    <source>
        <dbReference type="SAM" id="MobiDB-lite"/>
    </source>
</evidence>
<evidence type="ECO:0000256" key="2">
    <source>
        <dbReference type="ARBA" id="ARBA00022833"/>
    </source>
</evidence>
<sequence length="603" mass="67216">MPPPQATGFACTTCGRQYQHSSHLRRHEATHTASEEFRCRHCGKTFGRRDVWRKHYSSCPSNSAHDEPPPAKRGKKSKACDACFRSKLSCDGSPPCTRCKARQVTCTYTRAHGNDSNESSVPPEVANDTESPIKDEHTKIPISFLLGLTNPKAESMVEVFLDEPSRDIDAPSVELQPDTTNINTDPHQDMTPSDGLFFPWAFDQTDPEPFPDLTSFPQNSSPEDIDPALQPLLTDLASLHTTLLATDPSSYTGGTFTPALANQVFTLSNRDIFVSTYFRHTHKHLPLIHRPSFNVETSSPALVLAVYLCGACCAPPRDCVLAVRGFFHIAEEYMFRKLEGLIRDFVEAQSRSQSRGQGGEGSDEQEVEVELYETFQAAVLIQGAGFLMNSPGPAARRQSWMVRTPALVEGVRRLGLTRARHMQEGGLATIYEMTADLPALQQLWEANDATEFEAAITANGKDSWRRTASLRDCMDALMADPWPGAEGFPLKYISLLDLHLVISALHVMISAAGLMSLLQTSTPALQRATDRWQELWDAAVSHINDEQLRISGFPRHSGEYYWLARGLLKYSLEGKDKSSPYYRRIGHETPKELHDLLRELRGL</sequence>
<dbReference type="PROSITE" id="PS00028">
    <property type="entry name" value="ZINC_FINGER_C2H2_1"/>
    <property type="match status" value="1"/>
</dbReference>
<dbReference type="SMART" id="SM00066">
    <property type="entry name" value="GAL4"/>
    <property type="match status" value="1"/>
</dbReference>
<dbReference type="SUPFAM" id="SSF57667">
    <property type="entry name" value="beta-beta-alpha zinc fingers"/>
    <property type="match status" value="1"/>
</dbReference>
<keyword evidence="6" id="KW-0863">Zinc-finger</keyword>
<feature type="domain" description="Zn(2)-C6 fungal-type" evidence="8">
    <location>
        <begin position="79"/>
        <end position="108"/>
    </location>
</feature>
<keyword evidence="3" id="KW-0805">Transcription regulation</keyword>
<feature type="domain" description="C2H2-type" evidence="9">
    <location>
        <begin position="37"/>
        <end position="70"/>
    </location>
</feature>
<dbReference type="Gene3D" id="3.30.160.60">
    <property type="entry name" value="Classic Zinc Finger"/>
    <property type="match status" value="1"/>
</dbReference>
<dbReference type="InterPro" id="IPR036864">
    <property type="entry name" value="Zn2-C6_fun-type_DNA-bd_sf"/>
</dbReference>
<dbReference type="PROSITE" id="PS50157">
    <property type="entry name" value="ZINC_FINGER_C2H2_2"/>
    <property type="match status" value="2"/>
</dbReference>
<accession>A0AAN6PG59</accession>
<dbReference type="InterPro" id="IPR036236">
    <property type="entry name" value="Znf_C2H2_sf"/>
</dbReference>
<evidence type="ECO:0000259" key="8">
    <source>
        <dbReference type="PROSITE" id="PS50048"/>
    </source>
</evidence>
<dbReference type="Gene3D" id="4.10.240.10">
    <property type="entry name" value="Zn(2)-C6 fungal-type DNA-binding domain"/>
    <property type="match status" value="1"/>
</dbReference>
<dbReference type="GO" id="GO:0003677">
    <property type="term" value="F:DNA binding"/>
    <property type="evidence" value="ECO:0007669"/>
    <property type="project" value="InterPro"/>
</dbReference>
<keyword evidence="11" id="KW-1185">Reference proteome</keyword>
<evidence type="ECO:0008006" key="12">
    <source>
        <dbReference type="Google" id="ProtNLM"/>
    </source>
</evidence>
<gene>
    <name evidence="10" type="ORF">C8A01DRAFT_16525</name>
</gene>
<dbReference type="AlphaFoldDB" id="A0AAN6PG59"/>
<evidence type="ECO:0000313" key="10">
    <source>
        <dbReference type="EMBL" id="KAK4039508.1"/>
    </source>
</evidence>
<dbReference type="GO" id="GO:0008270">
    <property type="term" value="F:zinc ion binding"/>
    <property type="evidence" value="ECO:0007669"/>
    <property type="project" value="UniProtKB-KW"/>
</dbReference>
<dbReference type="InterPro" id="IPR001138">
    <property type="entry name" value="Zn2Cys6_DnaBD"/>
</dbReference>
<name>A0AAN6PG59_9PEZI</name>
<dbReference type="SUPFAM" id="SSF57701">
    <property type="entry name" value="Zn2/Cys6 DNA-binding domain"/>
    <property type="match status" value="1"/>
</dbReference>
<dbReference type="CDD" id="cd12148">
    <property type="entry name" value="fungal_TF_MHR"/>
    <property type="match status" value="1"/>
</dbReference>
<dbReference type="PANTHER" id="PTHR47660">
    <property type="entry name" value="TRANSCRIPTION FACTOR WITH C2H2 AND ZN(2)-CYS(6) DNA BINDING DOMAIN (EUROFUNG)-RELATED-RELATED"/>
    <property type="match status" value="1"/>
</dbReference>
<reference evidence="11" key="1">
    <citation type="journal article" date="2023" name="Mol. Phylogenet. Evol.">
        <title>Genome-scale phylogeny and comparative genomics of the fungal order Sordariales.</title>
        <authorList>
            <person name="Hensen N."/>
            <person name="Bonometti L."/>
            <person name="Westerberg I."/>
            <person name="Brannstrom I.O."/>
            <person name="Guillou S."/>
            <person name="Cros-Aarteil S."/>
            <person name="Calhoun S."/>
            <person name="Haridas S."/>
            <person name="Kuo A."/>
            <person name="Mondo S."/>
            <person name="Pangilinan J."/>
            <person name="Riley R."/>
            <person name="LaButti K."/>
            <person name="Andreopoulos B."/>
            <person name="Lipzen A."/>
            <person name="Chen C."/>
            <person name="Yan M."/>
            <person name="Daum C."/>
            <person name="Ng V."/>
            <person name="Clum A."/>
            <person name="Steindorff A."/>
            <person name="Ohm R.A."/>
            <person name="Martin F."/>
            <person name="Silar P."/>
            <person name="Natvig D.O."/>
            <person name="Lalanne C."/>
            <person name="Gautier V."/>
            <person name="Ament-Velasquez S.L."/>
            <person name="Kruys A."/>
            <person name="Hutchinson M.I."/>
            <person name="Powell A.J."/>
            <person name="Barry K."/>
            <person name="Miller A.N."/>
            <person name="Grigoriev I.V."/>
            <person name="Debuchy R."/>
            <person name="Gladieux P."/>
            <person name="Hiltunen Thoren M."/>
            <person name="Johannesson H."/>
        </authorList>
    </citation>
    <scope>NUCLEOTIDE SEQUENCE [LARGE SCALE GENOMIC DNA]</scope>
    <source>
        <strain evidence="11">CBS 284.82</strain>
    </source>
</reference>
<dbReference type="GO" id="GO:0006351">
    <property type="term" value="P:DNA-templated transcription"/>
    <property type="evidence" value="ECO:0007669"/>
    <property type="project" value="InterPro"/>
</dbReference>
<evidence type="ECO:0000256" key="4">
    <source>
        <dbReference type="ARBA" id="ARBA00023163"/>
    </source>
</evidence>
<evidence type="ECO:0000256" key="1">
    <source>
        <dbReference type="ARBA" id="ARBA00022723"/>
    </source>
</evidence>
<proteinExistence type="predicted"/>
<feature type="region of interest" description="Disordered" evidence="7">
    <location>
        <begin position="112"/>
        <end position="132"/>
    </location>
</feature>
<evidence type="ECO:0000256" key="6">
    <source>
        <dbReference type="PROSITE-ProRule" id="PRU00042"/>
    </source>
</evidence>
<protein>
    <recommendedName>
        <fullName evidence="12">Zn(2)-C6 fungal-type domain-containing protein</fullName>
    </recommendedName>
</protein>
<feature type="domain" description="C2H2-type" evidence="9">
    <location>
        <begin position="9"/>
        <end position="36"/>
    </location>
</feature>
<evidence type="ECO:0000313" key="11">
    <source>
        <dbReference type="Proteomes" id="UP001303115"/>
    </source>
</evidence>
<dbReference type="SMART" id="SM00355">
    <property type="entry name" value="ZnF_C2H2"/>
    <property type="match status" value="2"/>
</dbReference>